<keyword evidence="8 10" id="KW-0472">Membrane</keyword>
<comment type="similarity">
    <text evidence="2 10">Belongs to the ATPase g subunit family.</text>
</comment>
<sequence>MAKLLKKIPVLAEKIAEEARPRIAVFVKYAKVELIPPTPGEIPKVVFGFGRLVKAATTFSWRNLTVREAWLNTLVATEVGCWFYVGECIGKGHIVGYKV</sequence>
<dbReference type="Proteomes" id="UP001154078">
    <property type="component" value="Chromosome 7"/>
</dbReference>
<dbReference type="GO" id="GO:0015078">
    <property type="term" value="F:proton transmembrane transporter activity"/>
    <property type="evidence" value="ECO:0007669"/>
    <property type="project" value="UniProtKB-UniRule"/>
</dbReference>
<evidence type="ECO:0000256" key="9">
    <source>
        <dbReference type="ARBA" id="ARBA00023310"/>
    </source>
</evidence>
<evidence type="ECO:0000256" key="6">
    <source>
        <dbReference type="ARBA" id="ARBA00023065"/>
    </source>
</evidence>
<evidence type="ECO:0000313" key="11">
    <source>
        <dbReference type="EMBL" id="CAH0560486.1"/>
    </source>
</evidence>
<evidence type="ECO:0000256" key="5">
    <source>
        <dbReference type="ARBA" id="ARBA00022781"/>
    </source>
</evidence>
<keyword evidence="5 10" id="KW-0375">Hydrogen ion transport</keyword>
<evidence type="ECO:0000256" key="7">
    <source>
        <dbReference type="ARBA" id="ARBA00023128"/>
    </source>
</evidence>
<evidence type="ECO:0000256" key="3">
    <source>
        <dbReference type="ARBA" id="ARBA00022448"/>
    </source>
</evidence>
<keyword evidence="9 10" id="KW-0066">ATP synthesis</keyword>
<dbReference type="GO" id="GO:0031966">
    <property type="term" value="C:mitochondrial membrane"/>
    <property type="evidence" value="ECO:0007669"/>
    <property type="project" value="UniProtKB-SubCell"/>
</dbReference>
<dbReference type="PANTHER" id="PTHR12386">
    <property type="entry name" value="ATP SYNTHASE SUBUNIT"/>
    <property type="match status" value="1"/>
</dbReference>
<keyword evidence="3 10" id="KW-0813">Transport</keyword>
<evidence type="ECO:0000313" key="12">
    <source>
        <dbReference type="Proteomes" id="UP001154078"/>
    </source>
</evidence>
<evidence type="ECO:0000256" key="10">
    <source>
        <dbReference type="PIRNR" id="PIRNR017835"/>
    </source>
</evidence>
<dbReference type="GO" id="GO:0015986">
    <property type="term" value="P:proton motive force-driven ATP synthesis"/>
    <property type="evidence" value="ECO:0007669"/>
    <property type="project" value="UniProtKB-UniRule"/>
</dbReference>
<dbReference type="PIRSF" id="PIRSF017835">
    <property type="entry name" value="ATP-synth_g_mitoch_animal"/>
    <property type="match status" value="1"/>
</dbReference>
<dbReference type="Pfam" id="PF04718">
    <property type="entry name" value="ATP-synt_G"/>
    <property type="match status" value="1"/>
</dbReference>
<keyword evidence="4 10" id="KW-0138">CF(0)</keyword>
<dbReference type="InterPro" id="IPR006808">
    <property type="entry name" value="ATP_synth_F0_gsu_mt"/>
</dbReference>
<evidence type="ECO:0000256" key="8">
    <source>
        <dbReference type="ARBA" id="ARBA00023136"/>
    </source>
</evidence>
<evidence type="ECO:0000256" key="4">
    <source>
        <dbReference type="ARBA" id="ARBA00022547"/>
    </source>
</evidence>
<dbReference type="InterPro" id="IPR016702">
    <property type="entry name" value="ATP5MG_metazoa"/>
</dbReference>
<keyword evidence="7 10" id="KW-0496">Mitochondrion</keyword>
<dbReference type="GO" id="GO:0045259">
    <property type="term" value="C:proton-transporting ATP synthase complex"/>
    <property type="evidence" value="ECO:0007669"/>
    <property type="project" value="UniProtKB-UniRule"/>
</dbReference>
<dbReference type="AlphaFoldDB" id="A0A9P0FKH1"/>
<gene>
    <name evidence="11" type="ORF">MELIAE_LOCUS10232</name>
</gene>
<evidence type="ECO:0000256" key="2">
    <source>
        <dbReference type="ARBA" id="ARBA00005699"/>
    </source>
</evidence>
<organism evidence="11 12">
    <name type="scientific">Brassicogethes aeneus</name>
    <name type="common">Rape pollen beetle</name>
    <name type="synonym">Meligethes aeneus</name>
    <dbReference type="NCBI Taxonomy" id="1431903"/>
    <lineage>
        <taxon>Eukaryota</taxon>
        <taxon>Metazoa</taxon>
        <taxon>Ecdysozoa</taxon>
        <taxon>Arthropoda</taxon>
        <taxon>Hexapoda</taxon>
        <taxon>Insecta</taxon>
        <taxon>Pterygota</taxon>
        <taxon>Neoptera</taxon>
        <taxon>Endopterygota</taxon>
        <taxon>Coleoptera</taxon>
        <taxon>Polyphaga</taxon>
        <taxon>Cucujiformia</taxon>
        <taxon>Nitidulidae</taxon>
        <taxon>Meligethinae</taxon>
        <taxon>Brassicogethes</taxon>
    </lineage>
</organism>
<dbReference type="EMBL" id="OV121138">
    <property type="protein sequence ID" value="CAH0560486.1"/>
    <property type="molecule type" value="Genomic_DNA"/>
</dbReference>
<keyword evidence="6 10" id="KW-0406">Ion transport</keyword>
<keyword evidence="12" id="KW-1185">Reference proteome</keyword>
<reference evidence="11" key="1">
    <citation type="submission" date="2021-12" db="EMBL/GenBank/DDBJ databases">
        <authorList>
            <person name="King R."/>
        </authorList>
    </citation>
    <scope>NUCLEOTIDE SEQUENCE</scope>
</reference>
<dbReference type="OrthoDB" id="437at2759"/>
<protein>
    <recommendedName>
        <fullName evidence="10">ATP synthase subunit g</fullName>
        <shortName evidence="10">ATPase subunit g</shortName>
    </recommendedName>
</protein>
<name>A0A9P0FKH1_BRAAE</name>
<comment type="subcellular location">
    <subcellularLocation>
        <location evidence="1">Mitochondrion membrane</location>
    </subcellularLocation>
</comment>
<evidence type="ECO:0000256" key="1">
    <source>
        <dbReference type="ARBA" id="ARBA00004325"/>
    </source>
</evidence>
<accession>A0A9P0FKH1</accession>
<proteinExistence type="inferred from homology"/>